<dbReference type="Proteomes" id="UP000037210">
    <property type="component" value="Unassembled WGS sequence"/>
</dbReference>
<reference evidence="1 2" key="1">
    <citation type="submission" date="2015-06" db="EMBL/GenBank/DDBJ databases">
        <title>New insights into the roles of widespread benthic archaea in carbon and nitrogen cycling.</title>
        <authorList>
            <person name="Lazar C.S."/>
            <person name="Baker B.J."/>
            <person name="Seitz K.W."/>
            <person name="Hyde A.S."/>
            <person name="Dick G.J."/>
            <person name="Hinrichs K.-U."/>
            <person name="Teske A.P."/>
        </authorList>
    </citation>
    <scope>NUCLEOTIDE SEQUENCE [LARGE SCALE GENOMIC DNA]</scope>
    <source>
        <strain evidence="1">DG-45</strain>
    </source>
</reference>
<accession>A0A0M0BSP1</accession>
<protein>
    <submittedName>
        <fullName evidence="1">Uncharacterized protein</fullName>
    </submittedName>
</protein>
<evidence type="ECO:0000313" key="2">
    <source>
        <dbReference type="Proteomes" id="UP000037210"/>
    </source>
</evidence>
<gene>
    <name evidence="1" type="ORF">AC482_00210</name>
</gene>
<comment type="caution">
    <text evidence="1">The sequence shown here is derived from an EMBL/GenBank/DDBJ whole genome shotgun (WGS) entry which is preliminary data.</text>
</comment>
<proteinExistence type="predicted"/>
<organism evidence="1 2">
    <name type="scientific">miscellaneous Crenarchaeota group-15 archaeon DG-45</name>
    <dbReference type="NCBI Taxonomy" id="1685127"/>
    <lineage>
        <taxon>Archaea</taxon>
        <taxon>Candidatus Bathyarchaeota</taxon>
        <taxon>MCG-15</taxon>
    </lineage>
</organism>
<sequence>MIPGIRQPHGQANGLHVSRFRHVGFRPVLGQDQQRVRSFCCICAVLGWLEATQQYISTAAMAMMTTETAAVLLVFILFSPPSIELGRINRSLI</sequence>
<evidence type="ECO:0000313" key="1">
    <source>
        <dbReference type="EMBL" id="KON31607.1"/>
    </source>
</evidence>
<dbReference type="AlphaFoldDB" id="A0A0M0BSP1"/>
<dbReference type="EMBL" id="LFWZ01000001">
    <property type="protein sequence ID" value="KON31607.1"/>
    <property type="molecule type" value="Genomic_DNA"/>
</dbReference>
<name>A0A0M0BSP1_9ARCH</name>